<evidence type="ECO:0000313" key="3">
    <source>
        <dbReference type="Proteomes" id="UP000507470"/>
    </source>
</evidence>
<name>A0A6J8CBU8_MYTCO</name>
<evidence type="ECO:0000313" key="2">
    <source>
        <dbReference type="EMBL" id="CAC5393022.1"/>
    </source>
</evidence>
<feature type="compositionally biased region" description="Basic and acidic residues" evidence="1">
    <location>
        <begin position="16"/>
        <end position="42"/>
    </location>
</feature>
<organism evidence="2 3">
    <name type="scientific">Mytilus coruscus</name>
    <name type="common">Sea mussel</name>
    <dbReference type="NCBI Taxonomy" id="42192"/>
    <lineage>
        <taxon>Eukaryota</taxon>
        <taxon>Metazoa</taxon>
        <taxon>Spiralia</taxon>
        <taxon>Lophotrochozoa</taxon>
        <taxon>Mollusca</taxon>
        <taxon>Bivalvia</taxon>
        <taxon>Autobranchia</taxon>
        <taxon>Pteriomorphia</taxon>
        <taxon>Mytilida</taxon>
        <taxon>Mytiloidea</taxon>
        <taxon>Mytilidae</taxon>
        <taxon>Mytilinae</taxon>
        <taxon>Mytilus</taxon>
    </lineage>
</organism>
<dbReference type="OrthoDB" id="6164587at2759"/>
<gene>
    <name evidence="2" type="ORF">MCOR_27917</name>
</gene>
<feature type="compositionally biased region" description="Basic and acidic residues" evidence="1">
    <location>
        <begin position="52"/>
        <end position="74"/>
    </location>
</feature>
<dbReference type="AlphaFoldDB" id="A0A6J8CBU8"/>
<accession>A0A6J8CBU8</accession>
<feature type="region of interest" description="Disordered" evidence="1">
    <location>
        <begin position="1"/>
        <end position="123"/>
    </location>
</feature>
<dbReference type="EMBL" id="CACVKT020005120">
    <property type="protein sequence ID" value="CAC5393022.1"/>
    <property type="molecule type" value="Genomic_DNA"/>
</dbReference>
<proteinExistence type="predicted"/>
<sequence length="152" mass="17387">MASDPMKAAKETNVGDGKKEDMKRMSQEIQKEEKKDMTEEGTHPGCQNINVKNEKKEDIKHQSQEMQKEENKDMSEDDTNPGCQNINVKNEKKSDNLKRQSQEIQEEGKKDIPEEGTNPRCQKNVRQEIADSCGGYDSEEDVFSCSQNPFDK</sequence>
<reference evidence="2 3" key="1">
    <citation type="submission" date="2020-06" db="EMBL/GenBank/DDBJ databases">
        <authorList>
            <person name="Li R."/>
            <person name="Bekaert M."/>
        </authorList>
    </citation>
    <scope>NUCLEOTIDE SEQUENCE [LARGE SCALE GENOMIC DNA]</scope>
    <source>
        <strain evidence="3">wild</strain>
    </source>
</reference>
<evidence type="ECO:0000256" key="1">
    <source>
        <dbReference type="SAM" id="MobiDB-lite"/>
    </source>
</evidence>
<feature type="compositionally biased region" description="Basic and acidic residues" evidence="1">
    <location>
        <begin position="89"/>
        <end position="113"/>
    </location>
</feature>
<protein>
    <submittedName>
        <fullName evidence="2">Uncharacterized protein</fullName>
    </submittedName>
</protein>
<dbReference type="Proteomes" id="UP000507470">
    <property type="component" value="Unassembled WGS sequence"/>
</dbReference>
<keyword evidence="3" id="KW-1185">Reference proteome</keyword>